<name>A0A212J8Z6_9DELT</name>
<feature type="signal peptide" evidence="4">
    <location>
        <begin position="1"/>
        <end position="22"/>
    </location>
</feature>
<dbReference type="InterPro" id="IPR004682">
    <property type="entry name" value="TRAP_DctP"/>
</dbReference>
<evidence type="ECO:0000256" key="3">
    <source>
        <dbReference type="ARBA" id="ARBA00022729"/>
    </source>
</evidence>
<reference evidence="5" key="1">
    <citation type="submission" date="2016-04" db="EMBL/GenBank/DDBJ databases">
        <authorList>
            <person name="Evans L.H."/>
            <person name="Alamgir A."/>
            <person name="Owens N."/>
            <person name="Weber N.D."/>
            <person name="Virtaneva K."/>
            <person name="Barbian K."/>
            <person name="Babar A."/>
            <person name="Rosenke K."/>
        </authorList>
    </citation>
    <scope>NUCLEOTIDE SEQUENCE</scope>
    <source>
        <strain evidence="5">86</strain>
    </source>
</reference>
<dbReference type="InterPro" id="IPR038404">
    <property type="entry name" value="TRAP_DctP_sf"/>
</dbReference>
<dbReference type="AlphaFoldDB" id="A0A212J8Z6"/>
<evidence type="ECO:0000313" key="5">
    <source>
        <dbReference type="EMBL" id="SBV95912.1"/>
    </source>
</evidence>
<feature type="chain" id="PRO_5013098015" evidence="4">
    <location>
        <begin position="23"/>
        <end position="337"/>
    </location>
</feature>
<dbReference type="Pfam" id="PF03480">
    <property type="entry name" value="DctP"/>
    <property type="match status" value="1"/>
</dbReference>
<accession>A0A212J8Z6</accession>
<evidence type="ECO:0000256" key="4">
    <source>
        <dbReference type="SAM" id="SignalP"/>
    </source>
</evidence>
<dbReference type="NCBIfam" id="TIGR00787">
    <property type="entry name" value="dctP"/>
    <property type="match status" value="1"/>
</dbReference>
<gene>
    <name evidence="5" type="ORF">KL86DPRO_10953</name>
</gene>
<organism evidence="5">
    <name type="scientific">uncultured delta proteobacterium</name>
    <dbReference type="NCBI Taxonomy" id="34034"/>
    <lineage>
        <taxon>Bacteria</taxon>
        <taxon>Deltaproteobacteria</taxon>
        <taxon>environmental samples</taxon>
    </lineage>
</organism>
<keyword evidence="3 4" id="KW-0732">Signal</keyword>
<comment type="similarity">
    <text evidence="1">Belongs to the bacterial solute-binding protein 7 family.</text>
</comment>
<dbReference type="GO" id="GO:0055085">
    <property type="term" value="P:transmembrane transport"/>
    <property type="evidence" value="ECO:0007669"/>
    <property type="project" value="InterPro"/>
</dbReference>
<sequence length="337" mass="37674">MRNKAVACFALALLLLSFPASGHGAEKVYELRMTHLTTTMDPIHLGYDFFKRTIEEKSNGRIKVTIFPNKQLSNSDNENAEKVQQNIVQMSSAPTSSLAAIGKINEYKVFDYAFLFANNQELYKVIDSEIGQELSAMLEKKTGIKTFGGFNLGWCVISTNKGPIESPASLKGLKIRTMNADLMMEAIRAFGANPTIVNYGELFTACQQGTVDGIMTSSTLYVSDRFYEVQKYMGCTNAMPIFHIPMVNAKWYNSLPADLKKAFDDTVPLYLEAVRQYEEDYQAAALKKLKEFGMEVKEYTPEERQVFVDAAAYISRDKADIAGKEIVAKVKAMLGKQ</sequence>
<proteinExistence type="inferred from homology"/>
<dbReference type="PIRSF" id="PIRSF006470">
    <property type="entry name" value="DctB"/>
    <property type="match status" value="1"/>
</dbReference>
<dbReference type="NCBIfam" id="NF037995">
    <property type="entry name" value="TRAP_S1"/>
    <property type="match status" value="1"/>
</dbReference>
<protein>
    <submittedName>
        <fullName evidence="5">Putative TRAP dicarboxylate transporter, DctP subunit</fullName>
    </submittedName>
</protein>
<dbReference type="Gene3D" id="3.40.190.170">
    <property type="entry name" value="Bacterial extracellular solute-binding protein, family 7"/>
    <property type="match status" value="1"/>
</dbReference>
<dbReference type="InterPro" id="IPR018389">
    <property type="entry name" value="DctP_fam"/>
</dbReference>
<dbReference type="GO" id="GO:0030288">
    <property type="term" value="C:outer membrane-bounded periplasmic space"/>
    <property type="evidence" value="ECO:0007669"/>
    <property type="project" value="InterPro"/>
</dbReference>
<evidence type="ECO:0000256" key="2">
    <source>
        <dbReference type="ARBA" id="ARBA00022448"/>
    </source>
</evidence>
<dbReference type="PANTHER" id="PTHR33376">
    <property type="match status" value="1"/>
</dbReference>
<dbReference type="PANTHER" id="PTHR33376:SF7">
    <property type="entry name" value="C4-DICARBOXYLATE-BINDING PROTEIN DCTB"/>
    <property type="match status" value="1"/>
</dbReference>
<evidence type="ECO:0000256" key="1">
    <source>
        <dbReference type="ARBA" id="ARBA00009023"/>
    </source>
</evidence>
<keyword evidence="2" id="KW-0813">Transport</keyword>
<dbReference type="CDD" id="cd13603">
    <property type="entry name" value="PBP2_TRAP_Siap_TeaA_like"/>
    <property type="match status" value="1"/>
</dbReference>
<dbReference type="EMBL" id="FLUQ01000001">
    <property type="protein sequence ID" value="SBV95912.1"/>
    <property type="molecule type" value="Genomic_DNA"/>
</dbReference>